<name>A0A873WIC5_9CAUD</name>
<reference evidence="2 3" key="1">
    <citation type="submission" date="2020-07" db="EMBL/GenBank/DDBJ databases">
        <title>Complete genome sequence of Klebsiella pneumoniae phage Miami.</title>
        <authorList>
            <person name="Mora D.A."/>
            <person name="Lessor L."/>
            <person name="Gill J."/>
            <person name="Liu M."/>
        </authorList>
    </citation>
    <scope>NUCLEOTIDE SEQUENCE [LARGE SCALE GENOMIC DNA]</scope>
</reference>
<keyword evidence="1" id="KW-0175">Coiled coil</keyword>
<sequence length="131" mass="14373">MFAYKTLIILIAAFFTNLALADAPYMTNNTASSSERVQVGDVSCDSSKPQSTINIGAYGNNGNRYSYEDSDKGGFVSISIPIGESAVKTDCSRLYDLGVKMKEVELKQREMAVAAAEENLRLQQQRALDFK</sequence>
<dbReference type="Proteomes" id="UP000662782">
    <property type="component" value="Segment"/>
</dbReference>
<evidence type="ECO:0000313" key="3">
    <source>
        <dbReference type="Proteomes" id="UP000662782"/>
    </source>
</evidence>
<evidence type="ECO:0000313" key="2">
    <source>
        <dbReference type="EMBL" id="QPB09226.1"/>
    </source>
</evidence>
<feature type="coiled-coil region" evidence="1">
    <location>
        <begin position="99"/>
        <end position="126"/>
    </location>
</feature>
<organism evidence="2 3">
    <name type="scientific">Klebsiella phage Miami</name>
    <dbReference type="NCBI Taxonomy" id="2767581"/>
    <lineage>
        <taxon>Viruses</taxon>
        <taxon>Duplodnaviria</taxon>
        <taxon>Heunggongvirae</taxon>
        <taxon>Uroviricota</taxon>
        <taxon>Caudoviricetes</taxon>
        <taxon>Chimalliviridae</taxon>
        <taxon>Miamivirus</taxon>
        <taxon>Miamivirus miami</taxon>
    </lineage>
</organism>
<evidence type="ECO:0000256" key="1">
    <source>
        <dbReference type="SAM" id="Coils"/>
    </source>
</evidence>
<keyword evidence="3" id="KW-1185">Reference proteome</keyword>
<proteinExistence type="predicted"/>
<dbReference type="EMBL" id="MT701590">
    <property type="protein sequence ID" value="QPB09226.1"/>
    <property type="molecule type" value="Genomic_DNA"/>
</dbReference>
<protein>
    <submittedName>
        <fullName evidence="2">Uncharacterized protein</fullName>
    </submittedName>
</protein>
<gene>
    <name evidence="2" type="ORF">CPT_Miami_131</name>
</gene>
<accession>A0A873WIC5</accession>